<dbReference type="NCBIfam" id="NF045579">
    <property type="entry name" value="rhamnoside_JR"/>
    <property type="match status" value="1"/>
</dbReference>
<reference evidence="3 4" key="1">
    <citation type="submission" date="2020-03" db="EMBL/GenBank/DDBJ databases">
        <title>Cyclobacterium plantarum sp. nov., a marine bacterium isolated from a coastal-marine wetland.</title>
        <authorList>
            <person name="Sanchez-Porro C."/>
            <person name="Ventosa A."/>
            <person name="Amoozegar M."/>
        </authorList>
    </citation>
    <scope>NUCLEOTIDE SEQUENCE [LARGE SCALE GENOMIC DNA]</scope>
    <source>
        <strain evidence="3 4">GBPx2</strain>
    </source>
</reference>
<dbReference type="PANTHER" id="PTHR43817">
    <property type="entry name" value="GLYCOSYL HYDROLASE"/>
    <property type="match status" value="1"/>
</dbReference>
<gene>
    <name evidence="3" type="ORF">G9Q97_22465</name>
</gene>
<dbReference type="PANTHER" id="PTHR43817:SF1">
    <property type="entry name" value="HYDROLASE, FAMILY 43, PUTATIVE (AFU_ORTHOLOGUE AFUA_3G01660)-RELATED"/>
    <property type="match status" value="1"/>
</dbReference>
<keyword evidence="1" id="KW-0732">Signal</keyword>
<protein>
    <recommendedName>
        <fullName evidence="5">Glycosyl hydrolases family 2 sugar binding domain-containing protein</fullName>
    </recommendedName>
</protein>
<dbReference type="EMBL" id="JAANYN010000015">
    <property type="protein sequence ID" value="NHE59583.1"/>
    <property type="molecule type" value="Genomic_DNA"/>
</dbReference>
<name>A0ABX0HGZ5_9BACT</name>
<evidence type="ECO:0000313" key="3">
    <source>
        <dbReference type="EMBL" id="NHE59583.1"/>
    </source>
</evidence>
<keyword evidence="4" id="KW-1185">Reference proteome</keyword>
<accession>A0ABX0HGZ5</accession>
<organism evidence="3 4">
    <name type="scientific">Cyclobacterium plantarum</name>
    <dbReference type="NCBI Taxonomy" id="2716263"/>
    <lineage>
        <taxon>Bacteria</taxon>
        <taxon>Pseudomonadati</taxon>
        <taxon>Bacteroidota</taxon>
        <taxon>Cytophagia</taxon>
        <taxon>Cytophagales</taxon>
        <taxon>Cyclobacteriaceae</taxon>
        <taxon>Cyclobacterium</taxon>
    </lineage>
</organism>
<evidence type="ECO:0000256" key="1">
    <source>
        <dbReference type="ARBA" id="ARBA00022729"/>
    </source>
</evidence>
<sequence>MLTKYLQFGIIKDVGITEVKINGQDKGIVWTSPFLVEISDAQQKGDNILEIKVVNSWYNRVAGDQILPNKKKFTSTNIDLKHDYRGRPIDEIPLEPSGLLGPVTILEAEVF</sequence>
<dbReference type="InterPro" id="IPR008979">
    <property type="entry name" value="Galactose-bd-like_sf"/>
</dbReference>
<keyword evidence="2" id="KW-0378">Hydrolase</keyword>
<evidence type="ECO:0000256" key="2">
    <source>
        <dbReference type="ARBA" id="ARBA00022801"/>
    </source>
</evidence>
<proteinExistence type="predicted"/>
<comment type="caution">
    <text evidence="3">The sequence shown here is derived from an EMBL/GenBank/DDBJ whole genome shotgun (WGS) entry which is preliminary data.</text>
</comment>
<evidence type="ECO:0000313" key="4">
    <source>
        <dbReference type="Proteomes" id="UP000649799"/>
    </source>
</evidence>
<evidence type="ECO:0008006" key="5">
    <source>
        <dbReference type="Google" id="ProtNLM"/>
    </source>
</evidence>
<dbReference type="SUPFAM" id="SSF49785">
    <property type="entry name" value="Galactose-binding domain-like"/>
    <property type="match status" value="1"/>
</dbReference>
<dbReference type="RefSeq" id="WP_166151143.1">
    <property type="nucleotide sequence ID" value="NZ_JAANYN010000015.1"/>
</dbReference>
<dbReference type="Proteomes" id="UP000649799">
    <property type="component" value="Unassembled WGS sequence"/>
</dbReference>